<evidence type="ECO:0000256" key="1">
    <source>
        <dbReference type="PROSITE-ProRule" id="PRU00285"/>
    </source>
</evidence>
<reference evidence="4 5" key="1">
    <citation type="submission" date="2018-05" db="EMBL/GenBank/DDBJ databases">
        <title>The Hungate 1000. A catalogue of reference genomes from the rumen microbiome.</title>
        <authorList>
            <person name="Kelly W."/>
        </authorList>
    </citation>
    <scope>NUCLEOTIDE SEQUENCE [LARGE SCALE GENOMIC DNA]</scope>
    <source>
        <strain evidence="4 5">SAb67</strain>
    </source>
</reference>
<evidence type="ECO:0000313" key="5">
    <source>
        <dbReference type="Proteomes" id="UP000245720"/>
    </source>
</evidence>
<gene>
    <name evidence="4" type="ORF">IE37_01676</name>
</gene>
<dbReference type="Proteomes" id="UP000245720">
    <property type="component" value="Unassembled WGS sequence"/>
</dbReference>
<dbReference type="PANTHER" id="PTHR11527">
    <property type="entry name" value="HEAT-SHOCK PROTEIN 20 FAMILY MEMBER"/>
    <property type="match status" value="1"/>
</dbReference>
<dbReference type="SUPFAM" id="SSF49764">
    <property type="entry name" value="HSP20-like chaperones"/>
    <property type="match status" value="1"/>
</dbReference>
<evidence type="ECO:0000256" key="2">
    <source>
        <dbReference type="RuleBase" id="RU003616"/>
    </source>
</evidence>
<organism evidence="4 5">
    <name type="scientific">Ruminococcus flavefaciens</name>
    <dbReference type="NCBI Taxonomy" id="1265"/>
    <lineage>
        <taxon>Bacteria</taxon>
        <taxon>Bacillati</taxon>
        <taxon>Bacillota</taxon>
        <taxon>Clostridia</taxon>
        <taxon>Eubacteriales</taxon>
        <taxon>Oscillospiraceae</taxon>
        <taxon>Ruminococcus</taxon>
    </lineage>
</organism>
<dbReference type="InterPro" id="IPR008978">
    <property type="entry name" value="HSP20-like_chaperone"/>
</dbReference>
<feature type="domain" description="SHSP" evidence="3">
    <location>
        <begin position="29"/>
        <end position="142"/>
    </location>
</feature>
<sequence>MMYGLTPFGRTGFGLWDAFNDFDNNFFGDSMPINSCRTDIRDDGDKYVMEAELPGFEKEDIKLDINGTQLTIAAEHSTNSDEKDEKGNYIRRERTFGSYKRSFDISDVDSEAISAAYKNGILTLELPKKKPEEPVSKRLEIK</sequence>
<dbReference type="Pfam" id="PF00011">
    <property type="entry name" value="HSP20"/>
    <property type="match status" value="1"/>
</dbReference>
<protein>
    <submittedName>
        <fullName evidence="4">HSP20 family protein</fullName>
    </submittedName>
</protein>
<dbReference type="STRING" id="1265.SAMN02910280_2343"/>
<dbReference type="EMBL" id="QGDI01000006">
    <property type="protein sequence ID" value="PWJ12593.1"/>
    <property type="molecule type" value="Genomic_DNA"/>
</dbReference>
<accession>A0A315Y205</accession>
<evidence type="ECO:0000259" key="3">
    <source>
        <dbReference type="PROSITE" id="PS01031"/>
    </source>
</evidence>
<comment type="caution">
    <text evidence="4">The sequence shown here is derived from an EMBL/GenBank/DDBJ whole genome shotgun (WGS) entry which is preliminary data.</text>
</comment>
<dbReference type="InterPro" id="IPR002068">
    <property type="entry name" value="A-crystallin/Hsp20_dom"/>
</dbReference>
<dbReference type="Gene3D" id="2.60.40.790">
    <property type="match status" value="1"/>
</dbReference>
<comment type="similarity">
    <text evidence="1 2">Belongs to the small heat shock protein (HSP20) family.</text>
</comment>
<dbReference type="PROSITE" id="PS01031">
    <property type="entry name" value="SHSP"/>
    <property type="match status" value="1"/>
</dbReference>
<proteinExistence type="inferred from homology"/>
<dbReference type="InterPro" id="IPR031107">
    <property type="entry name" value="Small_HSP"/>
</dbReference>
<dbReference type="RefSeq" id="WP_242978594.1">
    <property type="nucleotide sequence ID" value="NZ_QGDI01000006.1"/>
</dbReference>
<evidence type="ECO:0000313" key="4">
    <source>
        <dbReference type="EMBL" id="PWJ12593.1"/>
    </source>
</evidence>
<name>A0A315Y205_RUMFL</name>
<dbReference type="AlphaFoldDB" id="A0A315Y205"/>
<dbReference type="CDD" id="cd06471">
    <property type="entry name" value="ACD_LpsHSP_like"/>
    <property type="match status" value="1"/>
</dbReference>